<comment type="caution">
    <text evidence="1">The sequence shown here is derived from an EMBL/GenBank/DDBJ whole genome shotgun (WGS) entry which is preliminary data.</text>
</comment>
<evidence type="ECO:0000313" key="1">
    <source>
        <dbReference type="EMBL" id="RXF71390.1"/>
    </source>
</evidence>
<proteinExistence type="predicted"/>
<protein>
    <submittedName>
        <fullName evidence="1">DUF3826 domain-containing protein</fullName>
    </submittedName>
</protein>
<accession>A0A4Q0MDD3</accession>
<dbReference type="EMBL" id="RXOC01000003">
    <property type="protein sequence ID" value="RXF71390.1"/>
    <property type="molecule type" value="Genomic_DNA"/>
</dbReference>
<sequence>MLSTVLLGSSTFCQAQQVQTAVMSADAKVKSDADQEKKAAEWVASLNLNDPAKENRVKSVVATHLKTIRDWHNDHPFTTVPAGINPATGIKLSDLDRQVIANSAMPSAVHKSLMDGLRNDLTEEQVEAILDKYTVGKVAFTLKGYKAIVPDLKPEEEAVILKNLKLAREQAVDFKNMNQISAIFEIYKTKCEQYLNSNGRNWKQLFKDYVTARKAEKGK</sequence>
<organism evidence="1 2">
    <name type="scientific">Arcticibacter tournemirensis</name>
    <dbReference type="NCBI Taxonomy" id="699437"/>
    <lineage>
        <taxon>Bacteria</taxon>
        <taxon>Pseudomonadati</taxon>
        <taxon>Bacteroidota</taxon>
        <taxon>Sphingobacteriia</taxon>
        <taxon>Sphingobacteriales</taxon>
        <taxon>Sphingobacteriaceae</taxon>
        <taxon>Arcticibacter</taxon>
    </lineage>
</organism>
<name>A0A4Q0MDD3_9SPHI</name>
<dbReference type="Pfam" id="PF12875">
    <property type="entry name" value="DUF3826"/>
    <property type="match status" value="1"/>
</dbReference>
<dbReference type="AlphaFoldDB" id="A0A4Q0MDD3"/>
<dbReference type="Proteomes" id="UP000290848">
    <property type="component" value="Unassembled WGS sequence"/>
</dbReference>
<reference evidence="1 2" key="1">
    <citation type="submission" date="2018-12" db="EMBL/GenBank/DDBJ databases">
        <title>The Draft Genome Sequence of the Soil Bacterium Pedobacter tournemirensis R1.</title>
        <authorList>
            <person name="He J."/>
        </authorList>
    </citation>
    <scope>NUCLEOTIDE SEQUENCE [LARGE SCALE GENOMIC DNA]</scope>
    <source>
        <strain evidence="1 2">R1</strain>
    </source>
</reference>
<dbReference type="InterPro" id="IPR024284">
    <property type="entry name" value="DUF3826"/>
</dbReference>
<evidence type="ECO:0000313" key="2">
    <source>
        <dbReference type="Proteomes" id="UP000290848"/>
    </source>
</evidence>
<gene>
    <name evidence="1" type="ORF">EKH83_04945</name>
</gene>